<evidence type="ECO:0000313" key="3">
    <source>
        <dbReference type="EMBL" id="OAB28992.1"/>
    </source>
</evidence>
<organism evidence="3 4">
    <name type="scientific">Flavobacterium fryxellicola</name>
    <dbReference type="NCBI Taxonomy" id="249352"/>
    <lineage>
        <taxon>Bacteria</taxon>
        <taxon>Pseudomonadati</taxon>
        <taxon>Bacteroidota</taxon>
        <taxon>Flavobacteriia</taxon>
        <taxon>Flavobacteriales</taxon>
        <taxon>Flavobacteriaceae</taxon>
        <taxon>Flavobacterium</taxon>
    </lineage>
</organism>
<accession>A0A167Y3K0</accession>
<evidence type="ECO:0000259" key="2">
    <source>
        <dbReference type="Pfam" id="PF13239"/>
    </source>
</evidence>
<evidence type="ECO:0000256" key="1">
    <source>
        <dbReference type="SAM" id="Phobius"/>
    </source>
</evidence>
<keyword evidence="1" id="KW-0472">Membrane</keyword>
<keyword evidence="3" id="KW-0808">Transferase</keyword>
<sequence>MGNTYQNEERYFKAKKQIEEIKGFYGNLSSYIVFNLVLLVINLVTSPNHLWFYWPLLGWGIGVIIHGMKVFNYMPFLGKDWEEQKIKELMDKESKGNWE</sequence>
<comment type="caution">
    <text evidence="3">The sequence shown here is derived from an EMBL/GenBank/DDBJ whole genome shotgun (WGS) entry which is preliminary data.</text>
</comment>
<keyword evidence="1" id="KW-1133">Transmembrane helix</keyword>
<feature type="domain" description="2TM" evidence="2">
    <location>
        <begin position="13"/>
        <end position="91"/>
    </location>
</feature>
<feature type="transmembrane region" description="Helical" evidence="1">
    <location>
        <begin position="24"/>
        <end position="45"/>
    </location>
</feature>
<dbReference type="AlphaFoldDB" id="A0A167Y3K0"/>
<dbReference type="Proteomes" id="UP000077164">
    <property type="component" value="Unassembled WGS sequence"/>
</dbReference>
<proteinExistence type="predicted"/>
<gene>
    <name evidence="3" type="ORF">FBFR_05945</name>
</gene>
<feature type="transmembrane region" description="Helical" evidence="1">
    <location>
        <begin position="51"/>
        <end position="71"/>
    </location>
</feature>
<dbReference type="EMBL" id="LVJE01000010">
    <property type="protein sequence ID" value="OAB28992.1"/>
    <property type="molecule type" value="Genomic_DNA"/>
</dbReference>
<dbReference type="InterPro" id="IPR025698">
    <property type="entry name" value="2TM_dom"/>
</dbReference>
<keyword evidence="4" id="KW-1185">Reference proteome</keyword>
<reference evidence="3 4" key="1">
    <citation type="submission" date="2016-03" db="EMBL/GenBank/DDBJ databases">
        <title>Draft genome sequence of Flavobacterium fryxellicola DSM 16209.</title>
        <authorList>
            <person name="Shin S.-K."/>
            <person name="Yi H."/>
        </authorList>
    </citation>
    <scope>NUCLEOTIDE SEQUENCE [LARGE SCALE GENOMIC DNA]</scope>
    <source>
        <strain evidence="3 4">DSM 16209</strain>
    </source>
</reference>
<keyword evidence="1" id="KW-0812">Transmembrane</keyword>
<name>A0A167Y3K0_9FLAO</name>
<dbReference type="RefSeq" id="WP_066078194.1">
    <property type="nucleotide sequence ID" value="NZ_FRDK01000002.1"/>
</dbReference>
<dbReference type="STRING" id="249352.SAMN05444395_102259"/>
<dbReference type="GO" id="GO:0016301">
    <property type="term" value="F:kinase activity"/>
    <property type="evidence" value="ECO:0007669"/>
    <property type="project" value="UniProtKB-KW"/>
</dbReference>
<protein>
    <submittedName>
        <fullName evidence="3">Histidine kinase</fullName>
    </submittedName>
</protein>
<dbReference type="Pfam" id="PF13239">
    <property type="entry name" value="2TM"/>
    <property type="match status" value="1"/>
</dbReference>
<dbReference type="OrthoDB" id="8965954at2"/>
<keyword evidence="3" id="KW-0418">Kinase</keyword>
<evidence type="ECO:0000313" key="4">
    <source>
        <dbReference type="Proteomes" id="UP000077164"/>
    </source>
</evidence>